<accession>A0ABW4QNP2</accession>
<dbReference type="Pfam" id="PF13715">
    <property type="entry name" value="CarbopepD_reg_2"/>
    <property type="match status" value="1"/>
</dbReference>
<organism evidence="2 3">
    <name type="scientific">Hymenobacter bucti</name>
    <dbReference type="NCBI Taxonomy" id="1844114"/>
    <lineage>
        <taxon>Bacteria</taxon>
        <taxon>Pseudomonadati</taxon>
        <taxon>Bacteroidota</taxon>
        <taxon>Cytophagia</taxon>
        <taxon>Cytophagales</taxon>
        <taxon>Hymenobacteraceae</taxon>
        <taxon>Hymenobacter</taxon>
    </lineage>
</organism>
<reference evidence="3" key="1">
    <citation type="journal article" date="2019" name="Int. J. Syst. Evol. Microbiol.">
        <title>The Global Catalogue of Microorganisms (GCM) 10K type strain sequencing project: providing services to taxonomists for standard genome sequencing and annotation.</title>
        <authorList>
            <consortium name="The Broad Institute Genomics Platform"/>
            <consortium name="The Broad Institute Genome Sequencing Center for Infectious Disease"/>
            <person name="Wu L."/>
            <person name="Ma J."/>
        </authorList>
    </citation>
    <scope>NUCLEOTIDE SEQUENCE [LARGE SCALE GENOMIC DNA]</scope>
    <source>
        <strain evidence="3">CGMCC 1.15795</strain>
    </source>
</reference>
<gene>
    <name evidence="2" type="ORF">ACFSDX_01805</name>
</gene>
<dbReference type="EMBL" id="JBHUFD010000001">
    <property type="protein sequence ID" value="MFD1871144.1"/>
    <property type="molecule type" value="Genomic_DNA"/>
</dbReference>
<dbReference type="SUPFAM" id="SSF49464">
    <property type="entry name" value="Carboxypeptidase regulatory domain-like"/>
    <property type="match status" value="1"/>
</dbReference>
<dbReference type="Proteomes" id="UP001597197">
    <property type="component" value="Unassembled WGS sequence"/>
</dbReference>
<proteinExistence type="predicted"/>
<dbReference type="InterPro" id="IPR008969">
    <property type="entry name" value="CarboxyPept-like_regulatory"/>
</dbReference>
<sequence length="243" mass="26927">MRIFKGWLLPDYQRAGQRGGRPTSLLHWLLLLGALLGSQPPARAQAGQPTPQIRVSGTVSDARTGRPLPGAAVRRLHTQRGVVADAQGDFLVPATATDTLLFQALGYKPQRLPLRGTALAQLVVQVRLVRDSVRLGEVRVTADRTDRTSIDRALRNLKRPAAPVVHSARRPPAPKPLFAVDSTPPSLPHPTIGSPVSLVYEKLSREGKERRKVQQLKTQDARRKAYQKHLEYNKAFKDNRGYE</sequence>
<evidence type="ECO:0000313" key="3">
    <source>
        <dbReference type="Proteomes" id="UP001597197"/>
    </source>
</evidence>
<evidence type="ECO:0000313" key="2">
    <source>
        <dbReference type="EMBL" id="MFD1871144.1"/>
    </source>
</evidence>
<keyword evidence="3" id="KW-1185">Reference proteome</keyword>
<protein>
    <submittedName>
        <fullName evidence="2">Carboxypeptidase-like regulatory domain-containing protein</fullName>
    </submittedName>
</protein>
<feature type="region of interest" description="Disordered" evidence="1">
    <location>
        <begin position="206"/>
        <end position="225"/>
    </location>
</feature>
<dbReference type="RefSeq" id="WP_382311483.1">
    <property type="nucleotide sequence ID" value="NZ_JBHUFD010000001.1"/>
</dbReference>
<name>A0ABW4QNP2_9BACT</name>
<comment type="caution">
    <text evidence="2">The sequence shown here is derived from an EMBL/GenBank/DDBJ whole genome shotgun (WGS) entry which is preliminary data.</text>
</comment>
<dbReference type="Gene3D" id="2.60.40.1120">
    <property type="entry name" value="Carboxypeptidase-like, regulatory domain"/>
    <property type="match status" value="1"/>
</dbReference>
<evidence type="ECO:0000256" key="1">
    <source>
        <dbReference type="SAM" id="MobiDB-lite"/>
    </source>
</evidence>